<name>A0AAD3H614_9STRA</name>
<dbReference type="PANTHER" id="PTHR35213">
    <property type="entry name" value="RING-TYPE DOMAIN-CONTAINING PROTEIN-RELATED"/>
    <property type="match status" value="1"/>
</dbReference>
<sequence>MNSCTESICRNCKLTGAELRITPCNCCFHTKCFPLSHLAEGAKNNSQGLHCPSCHSSEMKAVCLLPLDIQEVKNCYVGRTSMETNTQDAELTPELEDFYLTLAPIFLFETEGNGCSNIEIAEDVEIRNGRWTSEEVKFIESLIEAFKDGNLVVGNGITLNNFLRSLFLCKSTRLRKKIKNANFCTSTYVLKENPDQTSLGASLSQQQESFLNSLDNDKKKKLLKFSMGRMWATYFFNLCIELGYESIVAQDWLDSCAAIEDKVQKANESKKQRDRRSRVAEISTPTGAGRPRELSIDISTLGSLNDDDTLEFDADDDVGMNTFSRQPPVQTMDASNHSYGFSGLNLDSSYHSHRYLPKIPPPPMKTGEQFAHATKPVSHTSYKRQKSLSMPKMQFHSFNHAETKKVHPSQGKPSPSIQNTAETTHSGSLANTFHSERAATSSAPLSPNNRNAMMKGIPRPPLLIPTEIEQSVKKSPVHYSDVSSDGDSKSLNSFSQSPGILPDLSVDVKTEKNNGKRPRTNSLEDALSTIDFDACPPIQEVDTESLLDISDVCDKFGDWNPFVKKIANVIEIENLPFEYFDVWVASKDENSSSLVLRHVGHSARATGSIWTLYHMNQFGKLSSKFRFLPGQGLPGRVYESGEPLWDDSIQDLSSNDFPRYEGAKLHGIKKALGIPIFNTPLGKIVVALYTSNDIAQDDAIVSRCCELFQSSNVFDPKWQIVLDVGTQDSTEKTDTGEYVSNGIDIKAIDQVEQQIANFLAKYAPIPTDDSIADNQTYLHTSLRLLLLRPLSRRTPTQKSSIDIIKASYKNYLRANRNESDIAALLIREWSFLQQPPQSEQSGISTPGKHPALETSSKDVLPSSNNLSQSFQQSVTSSSFPRNFSLPEFPAQTTSSGYTEPPKFIGEFPDPAPISSSVTHRNYSPIMKPSSMT</sequence>
<accession>A0AAD3H614</accession>
<dbReference type="InterPro" id="IPR029016">
    <property type="entry name" value="GAF-like_dom_sf"/>
</dbReference>
<evidence type="ECO:0008006" key="4">
    <source>
        <dbReference type="Google" id="ProtNLM"/>
    </source>
</evidence>
<gene>
    <name evidence="2" type="ORF">CTEN210_08062</name>
</gene>
<feature type="region of interest" description="Disordered" evidence="1">
    <location>
        <begin position="401"/>
        <end position="422"/>
    </location>
</feature>
<reference evidence="2 3" key="1">
    <citation type="journal article" date="2021" name="Sci. Rep.">
        <title>The genome of the diatom Chaetoceros tenuissimus carries an ancient integrated fragment of an extant virus.</title>
        <authorList>
            <person name="Hongo Y."/>
            <person name="Kimura K."/>
            <person name="Takaki Y."/>
            <person name="Yoshida Y."/>
            <person name="Baba S."/>
            <person name="Kobayashi G."/>
            <person name="Nagasaki K."/>
            <person name="Hano T."/>
            <person name="Tomaru Y."/>
        </authorList>
    </citation>
    <scope>NUCLEOTIDE SEQUENCE [LARGE SCALE GENOMIC DNA]</scope>
    <source>
        <strain evidence="2 3">NIES-3715</strain>
    </source>
</reference>
<protein>
    <recommendedName>
        <fullName evidence="4">RING-type domain-containing protein</fullName>
    </recommendedName>
</protein>
<evidence type="ECO:0000256" key="1">
    <source>
        <dbReference type="SAM" id="MobiDB-lite"/>
    </source>
</evidence>
<dbReference type="PANTHER" id="PTHR35213:SF3">
    <property type="entry name" value="MYB-LIKE DOMAIN-CONTAINING PROTEIN"/>
    <property type="match status" value="1"/>
</dbReference>
<keyword evidence="3" id="KW-1185">Reference proteome</keyword>
<dbReference type="AlphaFoldDB" id="A0AAD3H614"/>
<feature type="region of interest" description="Disordered" evidence="1">
    <location>
        <begin position="474"/>
        <end position="521"/>
    </location>
</feature>
<evidence type="ECO:0000313" key="3">
    <source>
        <dbReference type="Proteomes" id="UP001054902"/>
    </source>
</evidence>
<feature type="compositionally biased region" description="Polar residues" evidence="1">
    <location>
        <begin position="435"/>
        <end position="451"/>
    </location>
</feature>
<feature type="compositionally biased region" description="Polar residues" evidence="1">
    <location>
        <begin position="481"/>
        <end position="498"/>
    </location>
</feature>
<feature type="region of interest" description="Disordered" evidence="1">
    <location>
        <begin position="836"/>
        <end position="867"/>
    </location>
</feature>
<dbReference type="EMBL" id="BLLK01000045">
    <property type="protein sequence ID" value="GFH51586.1"/>
    <property type="molecule type" value="Genomic_DNA"/>
</dbReference>
<comment type="caution">
    <text evidence="2">The sequence shown here is derived from an EMBL/GenBank/DDBJ whole genome shotgun (WGS) entry which is preliminary data.</text>
</comment>
<feature type="region of interest" description="Disordered" evidence="1">
    <location>
        <begin position="435"/>
        <end position="460"/>
    </location>
</feature>
<dbReference type="CDD" id="cd16448">
    <property type="entry name" value="RING-H2"/>
    <property type="match status" value="1"/>
</dbReference>
<feature type="region of interest" description="Disordered" evidence="1">
    <location>
        <begin position="888"/>
        <end position="932"/>
    </location>
</feature>
<evidence type="ECO:0000313" key="2">
    <source>
        <dbReference type="EMBL" id="GFH51586.1"/>
    </source>
</evidence>
<proteinExistence type="predicted"/>
<organism evidence="2 3">
    <name type="scientific">Chaetoceros tenuissimus</name>
    <dbReference type="NCBI Taxonomy" id="426638"/>
    <lineage>
        <taxon>Eukaryota</taxon>
        <taxon>Sar</taxon>
        <taxon>Stramenopiles</taxon>
        <taxon>Ochrophyta</taxon>
        <taxon>Bacillariophyta</taxon>
        <taxon>Coscinodiscophyceae</taxon>
        <taxon>Chaetocerotophycidae</taxon>
        <taxon>Chaetocerotales</taxon>
        <taxon>Chaetocerotaceae</taxon>
        <taxon>Chaetoceros</taxon>
    </lineage>
</organism>
<dbReference type="Proteomes" id="UP001054902">
    <property type="component" value="Unassembled WGS sequence"/>
</dbReference>
<dbReference type="Gene3D" id="3.30.450.40">
    <property type="match status" value="1"/>
</dbReference>
<feature type="region of interest" description="Disordered" evidence="1">
    <location>
        <begin position="265"/>
        <end position="292"/>
    </location>
</feature>
<feature type="compositionally biased region" description="Polar residues" evidence="1">
    <location>
        <begin position="411"/>
        <end position="422"/>
    </location>
</feature>